<gene>
    <name evidence="1" type="ORF">GALL_59550</name>
</gene>
<dbReference type="PANTHER" id="PTHR38471">
    <property type="entry name" value="FOUR HELIX BUNDLE PROTEIN"/>
    <property type="match status" value="1"/>
</dbReference>
<evidence type="ECO:0000313" key="1">
    <source>
        <dbReference type="EMBL" id="OIR12888.1"/>
    </source>
</evidence>
<name>A0A1J5T9F4_9ZZZZ</name>
<comment type="caution">
    <text evidence="1">The sequence shown here is derived from an EMBL/GenBank/DDBJ whole genome shotgun (WGS) entry which is preliminary data.</text>
</comment>
<dbReference type="Pfam" id="PF05635">
    <property type="entry name" value="23S_rRNA_IVP"/>
    <property type="match status" value="1"/>
</dbReference>
<dbReference type="InterPro" id="IPR012657">
    <property type="entry name" value="23S_rRNA-intervening_sequence"/>
</dbReference>
<proteinExistence type="predicted"/>
<dbReference type="Gene3D" id="1.20.1440.60">
    <property type="entry name" value="23S rRNA-intervening sequence"/>
    <property type="match status" value="1"/>
</dbReference>
<sequence>MKENIILELTFNFSIKIISLYKILIEQKEFVLSKQLLRSATSIGANIEEANAAQTKKDFIAKMSIASKEARETRYWLHLLDKSQLVKIDYTNYLTDIEQIIKILTKIVKTSQENQS</sequence>
<protein>
    <recommendedName>
        <fullName evidence="2">Four helix bundle protein</fullName>
    </recommendedName>
</protein>
<reference evidence="1" key="1">
    <citation type="submission" date="2016-10" db="EMBL/GenBank/DDBJ databases">
        <title>Sequence of Gallionella enrichment culture.</title>
        <authorList>
            <person name="Poehlein A."/>
            <person name="Muehling M."/>
            <person name="Daniel R."/>
        </authorList>
    </citation>
    <scope>NUCLEOTIDE SEQUENCE</scope>
</reference>
<evidence type="ECO:0008006" key="2">
    <source>
        <dbReference type="Google" id="ProtNLM"/>
    </source>
</evidence>
<organism evidence="1">
    <name type="scientific">mine drainage metagenome</name>
    <dbReference type="NCBI Taxonomy" id="410659"/>
    <lineage>
        <taxon>unclassified sequences</taxon>
        <taxon>metagenomes</taxon>
        <taxon>ecological metagenomes</taxon>
    </lineage>
</organism>
<dbReference type="NCBIfam" id="TIGR02436">
    <property type="entry name" value="four helix bundle protein"/>
    <property type="match status" value="1"/>
</dbReference>
<dbReference type="InterPro" id="IPR036583">
    <property type="entry name" value="23S_rRNA_IVS_sf"/>
</dbReference>
<dbReference type="EMBL" id="MLJW01000016">
    <property type="protein sequence ID" value="OIR12888.1"/>
    <property type="molecule type" value="Genomic_DNA"/>
</dbReference>
<dbReference type="AlphaFoldDB" id="A0A1J5T9F4"/>
<dbReference type="PANTHER" id="PTHR38471:SF2">
    <property type="entry name" value="FOUR HELIX BUNDLE PROTEIN"/>
    <property type="match status" value="1"/>
</dbReference>
<accession>A0A1J5T9F4</accession>
<dbReference type="PIRSF" id="PIRSF035652">
    <property type="entry name" value="CHP02436"/>
    <property type="match status" value="1"/>
</dbReference>
<dbReference type="SUPFAM" id="SSF158446">
    <property type="entry name" value="IVS-encoded protein-like"/>
    <property type="match status" value="1"/>
</dbReference>